<organism evidence="8 9">
    <name type="scientific">Paenibacillus haidiansis</name>
    <dbReference type="NCBI Taxonomy" id="1574488"/>
    <lineage>
        <taxon>Bacteria</taxon>
        <taxon>Bacillati</taxon>
        <taxon>Bacillota</taxon>
        <taxon>Bacilli</taxon>
        <taxon>Bacillales</taxon>
        <taxon>Paenibacillaceae</taxon>
        <taxon>Paenibacillus</taxon>
    </lineage>
</organism>
<dbReference type="EMBL" id="JAZHPZ010000001">
    <property type="protein sequence ID" value="MEF2964810.1"/>
    <property type="molecule type" value="Genomic_DNA"/>
</dbReference>
<dbReference type="PANTHER" id="PTHR43413">
    <property type="entry name" value="TRANSCRIPTIONAL REGULATOR, ASNC FAMILY"/>
    <property type="match status" value="1"/>
</dbReference>
<accession>A0ABU7VM18</accession>
<dbReference type="Pfam" id="PF17805">
    <property type="entry name" value="AsnC_trans_reg2"/>
    <property type="match status" value="1"/>
</dbReference>
<dbReference type="SMART" id="SM00344">
    <property type="entry name" value="HTH_ASNC"/>
    <property type="match status" value="1"/>
</dbReference>
<dbReference type="RefSeq" id="WP_331845012.1">
    <property type="nucleotide sequence ID" value="NZ_JAZHPZ010000001.1"/>
</dbReference>
<dbReference type="PANTHER" id="PTHR43413:SF1">
    <property type="entry name" value="SIROHEME DECARBOXYLASE NIRL SUBUNIT"/>
    <property type="match status" value="1"/>
</dbReference>
<dbReference type="Gene3D" id="3.30.70.3460">
    <property type="match status" value="1"/>
</dbReference>
<proteinExistence type="inferred from homology"/>
<dbReference type="SUPFAM" id="SSF46785">
    <property type="entry name" value="Winged helix' DNA-binding domain"/>
    <property type="match status" value="1"/>
</dbReference>
<keyword evidence="1" id="KW-0456">Lyase</keyword>
<dbReference type="Pfam" id="PF22451">
    <property type="entry name" value="NirdL-like_HTH"/>
    <property type="match status" value="1"/>
</dbReference>
<evidence type="ECO:0000256" key="2">
    <source>
        <dbReference type="ARBA" id="ARBA00023444"/>
    </source>
</evidence>
<comment type="catalytic activity">
    <reaction evidence="5">
        <text>siroheme + 2 H(+) = 12,18-didecarboxysiroheme + 2 CO2</text>
        <dbReference type="Rhea" id="RHEA:19093"/>
        <dbReference type="ChEBI" id="CHEBI:15378"/>
        <dbReference type="ChEBI" id="CHEBI:16526"/>
        <dbReference type="ChEBI" id="CHEBI:60052"/>
        <dbReference type="ChEBI" id="CHEBI:140497"/>
        <dbReference type="EC" id="4.1.1.111"/>
    </reaction>
</comment>
<feature type="domain" description="Siroheme decarboxylase NirL-like HTH" evidence="7">
    <location>
        <begin position="7"/>
        <end position="53"/>
    </location>
</feature>
<keyword evidence="9" id="KW-1185">Reference proteome</keyword>
<evidence type="ECO:0000256" key="4">
    <source>
        <dbReference type="ARBA" id="ARBA00023471"/>
    </source>
</evidence>
<protein>
    <recommendedName>
        <fullName evidence="4">siroheme decarboxylase</fullName>
        <ecNumber evidence="4">4.1.1.111</ecNumber>
    </recommendedName>
</protein>
<sequence length="162" mass="18738">MELDAKDRALLNRLQEGLPLAERPWDRVAEELEMETEEVLARMGKLREDGLIRRMGGVFNPSKLGYSGRLYAMEVPEELYYGVAAIVNSYKGVTHNYRRRSRLNMWFTLSARTEEERAGILDSIRSAASGARIYEFPAERMYKLKVFLNMEEGEGDRGYGRY</sequence>
<evidence type="ECO:0000256" key="5">
    <source>
        <dbReference type="ARBA" id="ARBA00048470"/>
    </source>
</evidence>
<dbReference type="InterPro" id="IPR053953">
    <property type="entry name" value="NirdL-like_HTH"/>
</dbReference>
<comment type="similarity">
    <text evidence="3">Belongs to the Ahb/Nir family.</text>
</comment>
<dbReference type="InterPro" id="IPR040523">
    <property type="entry name" value="AsnC_trans_reg2"/>
</dbReference>
<feature type="domain" description="Siroheme decarboxylase AsnC-like ligand binding" evidence="6">
    <location>
        <begin position="63"/>
        <end position="143"/>
    </location>
</feature>
<name>A0ABU7VM18_9BACL</name>
<evidence type="ECO:0000256" key="1">
    <source>
        <dbReference type="ARBA" id="ARBA00023239"/>
    </source>
</evidence>
<dbReference type="Proteomes" id="UP001306950">
    <property type="component" value="Unassembled WGS sequence"/>
</dbReference>
<evidence type="ECO:0000256" key="3">
    <source>
        <dbReference type="ARBA" id="ARBA00023457"/>
    </source>
</evidence>
<dbReference type="InterPro" id="IPR036388">
    <property type="entry name" value="WH-like_DNA-bd_sf"/>
</dbReference>
<evidence type="ECO:0000259" key="7">
    <source>
        <dbReference type="Pfam" id="PF22451"/>
    </source>
</evidence>
<gene>
    <name evidence="8" type="ORF">V3851_03130</name>
</gene>
<dbReference type="InterPro" id="IPR036390">
    <property type="entry name" value="WH_DNA-bd_sf"/>
</dbReference>
<evidence type="ECO:0000313" key="9">
    <source>
        <dbReference type="Proteomes" id="UP001306950"/>
    </source>
</evidence>
<evidence type="ECO:0000313" key="8">
    <source>
        <dbReference type="EMBL" id="MEF2964810.1"/>
    </source>
</evidence>
<dbReference type="InterPro" id="IPR050684">
    <property type="entry name" value="HTH-Siroheme_Decarb"/>
</dbReference>
<dbReference type="EC" id="4.1.1.111" evidence="4"/>
<dbReference type="Gene3D" id="1.10.10.10">
    <property type="entry name" value="Winged helix-like DNA-binding domain superfamily/Winged helix DNA-binding domain"/>
    <property type="match status" value="1"/>
</dbReference>
<reference evidence="8 9" key="1">
    <citation type="submission" date="2024-02" db="EMBL/GenBank/DDBJ databases">
        <title>A nitrogen-fixing paenibacillus bacterium.</title>
        <authorList>
            <person name="Zhang W.L."/>
            <person name="Chen S.F."/>
        </authorList>
    </citation>
    <scope>NUCLEOTIDE SEQUENCE [LARGE SCALE GENOMIC DNA]</scope>
    <source>
        <strain evidence="8 9">M1</strain>
    </source>
</reference>
<comment type="pathway">
    <text evidence="2">Porphyrin-containing compound metabolism.</text>
</comment>
<dbReference type="InterPro" id="IPR019888">
    <property type="entry name" value="Tscrpt_reg_AsnC-like"/>
</dbReference>
<comment type="caution">
    <text evidence="8">The sequence shown here is derived from an EMBL/GenBank/DDBJ whole genome shotgun (WGS) entry which is preliminary data.</text>
</comment>
<evidence type="ECO:0000259" key="6">
    <source>
        <dbReference type="Pfam" id="PF17805"/>
    </source>
</evidence>